<dbReference type="Gene3D" id="2.60.120.620">
    <property type="entry name" value="q2cbj1_9rhob like domain"/>
    <property type="match status" value="1"/>
</dbReference>
<sequence>MHDEVFGLFPIPVLRAPGVLPHDLVRSLVTHFSSRTDLANSSSPNLSHTALLSPADSPLLVTVAELLTPKLAEFGALLFGEALGWSIKEMWVNLLEAGGRQAMHNHANSFISGVLYLTPTHPDSRTVFMKSPGGSEFSFKNDHAGVATNPYNAEKWISPQPEPGDLVLFPSYLLHAVPPNAGERRITLALNAIPTQLDSWGYRIRFGG</sequence>
<dbReference type="Pfam" id="PF13759">
    <property type="entry name" value="2OG-FeII_Oxy_5"/>
    <property type="match status" value="1"/>
</dbReference>
<dbReference type="RefSeq" id="WP_316698191.1">
    <property type="nucleotide sequence ID" value="NZ_CP136336.1"/>
</dbReference>
<evidence type="ECO:0000313" key="1">
    <source>
        <dbReference type="EMBL" id="WOB06001.1"/>
    </source>
</evidence>
<keyword evidence="2" id="KW-1185">Reference proteome</keyword>
<accession>A0ABZ0CLZ3</accession>
<reference evidence="1 2" key="1">
    <citation type="submission" date="2023-10" db="EMBL/GenBank/DDBJ databases">
        <title>Bacteria for the degradation of biodegradable plastic PBAT(Polybutylene adipate terephthalate).</title>
        <authorList>
            <person name="Weon H.-Y."/>
            <person name="Yeon J."/>
        </authorList>
    </citation>
    <scope>NUCLEOTIDE SEQUENCE [LARGE SCALE GENOMIC DNA]</scope>
    <source>
        <strain evidence="1 2">SBD 7-3</strain>
    </source>
</reference>
<name>A0ABZ0CLZ3_9BURK</name>
<proteinExistence type="predicted"/>
<evidence type="ECO:0000313" key="2">
    <source>
        <dbReference type="Proteomes" id="UP001303946"/>
    </source>
</evidence>
<dbReference type="EMBL" id="CP136336">
    <property type="protein sequence ID" value="WOB06001.1"/>
    <property type="molecule type" value="Genomic_DNA"/>
</dbReference>
<organism evidence="1 2">
    <name type="scientific">Piscinibacter gummiphilus</name>
    <dbReference type="NCBI Taxonomy" id="946333"/>
    <lineage>
        <taxon>Bacteria</taxon>
        <taxon>Pseudomonadati</taxon>
        <taxon>Pseudomonadota</taxon>
        <taxon>Betaproteobacteria</taxon>
        <taxon>Burkholderiales</taxon>
        <taxon>Sphaerotilaceae</taxon>
        <taxon>Piscinibacter</taxon>
    </lineage>
</organism>
<dbReference type="Proteomes" id="UP001303946">
    <property type="component" value="Chromosome"/>
</dbReference>
<dbReference type="SUPFAM" id="SSF51197">
    <property type="entry name" value="Clavaminate synthase-like"/>
    <property type="match status" value="1"/>
</dbReference>
<gene>
    <name evidence="1" type="ORF">RXV79_13825</name>
</gene>
<dbReference type="InterPro" id="IPR012668">
    <property type="entry name" value="CHP02466"/>
</dbReference>
<protein>
    <submittedName>
        <fullName evidence="1">2OG-Fe(II) oxygenase</fullName>
    </submittedName>
</protein>